<protein>
    <submittedName>
        <fullName evidence="3">DUF2238 domain-containing protein</fullName>
    </submittedName>
</protein>
<dbReference type="Pfam" id="PF09997">
    <property type="entry name" value="DUF2238"/>
    <property type="match status" value="1"/>
</dbReference>
<evidence type="ECO:0000313" key="3">
    <source>
        <dbReference type="EMBL" id="MDV2480945.1"/>
    </source>
</evidence>
<dbReference type="EMBL" id="WBKO01000001">
    <property type="protein sequence ID" value="MDV2480945.1"/>
    <property type="molecule type" value="Genomic_DNA"/>
</dbReference>
<keyword evidence="2" id="KW-0812">Transmembrane</keyword>
<keyword evidence="2" id="KW-1133">Transmembrane helix</keyword>
<feature type="transmembrane region" description="Helical" evidence="2">
    <location>
        <begin position="9"/>
        <end position="27"/>
    </location>
</feature>
<comment type="caution">
    <text evidence="3">The sequence shown here is derived from an EMBL/GenBank/DDBJ whole genome shotgun (WGS) entry which is preliminary data.</text>
</comment>
<name>A0ABU3WYR8_9EURY</name>
<proteinExistence type="predicted"/>
<gene>
    <name evidence="3" type="ORF">F8E02_02755</name>
</gene>
<keyword evidence="4" id="KW-1185">Reference proteome</keyword>
<evidence type="ECO:0000256" key="2">
    <source>
        <dbReference type="SAM" id="Phobius"/>
    </source>
</evidence>
<feature type="transmembrane region" description="Helical" evidence="2">
    <location>
        <begin position="165"/>
        <end position="185"/>
    </location>
</feature>
<feature type="transmembrane region" description="Helical" evidence="2">
    <location>
        <begin position="64"/>
        <end position="85"/>
    </location>
</feature>
<keyword evidence="2" id="KW-0472">Membrane</keyword>
<evidence type="ECO:0000313" key="4">
    <source>
        <dbReference type="Proteomes" id="UP001281203"/>
    </source>
</evidence>
<evidence type="ECO:0000256" key="1">
    <source>
        <dbReference type="SAM" id="MobiDB-lite"/>
    </source>
</evidence>
<dbReference type="InterPro" id="IPR014509">
    <property type="entry name" value="YjdF-like"/>
</dbReference>
<organism evidence="3 4">
    <name type="scientific">Methanoculleus caldifontis</name>
    <dbReference type="NCBI Taxonomy" id="2651577"/>
    <lineage>
        <taxon>Archaea</taxon>
        <taxon>Methanobacteriati</taxon>
        <taxon>Methanobacteriota</taxon>
        <taxon>Stenosarchaea group</taxon>
        <taxon>Methanomicrobia</taxon>
        <taxon>Methanomicrobiales</taxon>
        <taxon>Methanomicrobiaceae</taxon>
        <taxon>Methanoculleus</taxon>
    </lineage>
</organism>
<feature type="transmembrane region" description="Helical" evidence="2">
    <location>
        <begin position="126"/>
        <end position="145"/>
    </location>
</feature>
<feature type="transmembrane region" description="Helical" evidence="2">
    <location>
        <begin position="33"/>
        <end position="52"/>
    </location>
</feature>
<sequence length="221" mass="23655">MACLDPPRGAYLTYVIQGLILLSAVSSVTTGRYFLGFLAGVTFILALVPAVVQRNTPLCLPWEVHFLIAVSLYLHIMGHVGDYYVTFAPYYDKLAHFVASITVALLSISLAALAEHQGLVRLTRPALAVFVLVSTLAAGVVWEIYEFVVDQALGTGLQLGNTDTMLDLIVDFIGAAIISGIVAFAPESSLKLQFTGKLDEISPDLEPGSMQGGAPDPVESR</sequence>
<reference evidence="3 4" key="1">
    <citation type="submission" date="2019-10" db="EMBL/GenBank/DDBJ databases">
        <title>Isolation and characterization of Methanoculleus sp. Wushi-C6 from a hot spring well.</title>
        <authorList>
            <person name="Chen S.-C."/>
            <person name="Lan Z.-H."/>
            <person name="You Y.-T."/>
            <person name="Lai M.-C."/>
        </authorList>
    </citation>
    <scope>NUCLEOTIDE SEQUENCE [LARGE SCALE GENOMIC DNA]</scope>
    <source>
        <strain evidence="3 4">Wushi-C6</strain>
    </source>
</reference>
<accession>A0ABU3WYR8</accession>
<feature type="region of interest" description="Disordered" evidence="1">
    <location>
        <begin position="202"/>
        <end position="221"/>
    </location>
</feature>
<feature type="transmembrane region" description="Helical" evidence="2">
    <location>
        <begin position="97"/>
        <end position="114"/>
    </location>
</feature>
<dbReference type="Proteomes" id="UP001281203">
    <property type="component" value="Unassembled WGS sequence"/>
</dbReference>